<feature type="region of interest" description="Disordered" evidence="1">
    <location>
        <begin position="205"/>
        <end position="251"/>
    </location>
</feature>
<reference evidence="2" key="1">
    <citation type="submission" date="2023-03" db="EMBL/GenBank/DDBJ databases">
        <title>Massive genome expansion in bonnet fungi (Mycena s.s.) driven by repeated elements and novel gene families across ecological guilds.</title>
        <authorList>
            <consortium name="Lawrence Berkeley National Laboratory"/>
            <person name="Harder C.B."/>
            <person name="Miyauchi S."/>
            <person name="Viragh M."/>
            <person name="Kuo A."/>
            <person name="Thoen E."/>
            <person name="Andreopoulos B."/>
            <person name="Lu D."/>
            <person name="Skrede I."/>
            <person name="Drula E."/>
            <person name="Henrissat B."/>
            <person name="Morin E."/>
            <person name="Kohler A."/>
            <person name="Barry K."/>
            <person name="LaButti K."/>
            <person name="Morin E."/>
            <person name="Salamov A."/>
            <person name="Lipzen A."/>
            <person name="Mereny Z."/>
            <person name="Hegedus B."/>
            <person name="Baldrian P."/>
            <person name="Stursova M."/>
            <person name="Weitz H."/>
            <person name="Taylor A."/>
            <person name="Grigoriev I.V."/>
            <person name="Nagy L.G."/>
            <person name="Martin F."/>
            <person name="Kauserud H."/>
        </authorList>
    </citation>
    <scope>NUCLEOTIDE SEQUENCE</scope>
    <source>
        <strain evidence="2">CBHHK067</strain>
    </source>
</reference>
<evidence type="ECO:0000313" key="3">
    <source>
        <dbReference type="Proteomes" id="UP001221757"/>
    </source>
</evidence>
<evidence type="ECO:0000256" key="1">
    <source>
        <dbReference type="SAM" id="MobiDB-lite"/>
    </source>
</evidence>
<protein>
    <submittedName>
        <fullName evidence="2">Uncharacterized protein</fullName>
    </submittedName>
</protein>
<feature type="compositionally biased region" description="Polar residues" evidence="1">
    <location>
        <begin position="238"/>
        <end position="251"/>
    </location>
</feature>
<feature type="compositionally biased region" description="Basic and acidic residues" evidence="1">
    <location>
        <begin position="205"/>
        <end position="220"/>
    </location>
</feature>
<proteinExistence type="predicted"/>
<organism evidence="2 3">
    <name type="scientific">Mycena rosella</name>
    <name type="common">Pink bonnet</name>
    <name type="synonym">Agaricus rosellus</name>
    <dbReference type="NCBI Taxonomy" id="1033263"/>
    <lineage>
        <taxon>Eukaryota</taxon>
        <taxon>Fungi</taxon>
        <taxon>Dikarya</taxon>
        <taxon>Basidiomycota</taxon>
        <taxon>Agaricomycotina</taxon>
        <taxon>Agaricomycetes</taxon>
        <taxon>Agaricomycetidae</taxon>
        <taxon>Agaricales</taxon>
        <taxon>Marasmiineae</taxon>
        <taxon>Mycenaceae</taxon>
        <taxon>Mycena</taxon>
    </lineage>
</organism>
<name>A0AAD7CM98_MYCRO</name>
<gene>
    <name evidence="2" type="ORF">B0H17DRAFT_1268915</name>
</gene>
<evidence type="ECO:0000313" key="2">
    <source>
        <dbReference type="EMBL" id="KAJ7652990.1"/>
    </source>
</evidence>
<dbReference type="Proteomes" id="UP001221757">
    <property type="component" value="Unassembled WGS sequence"/>
</dbReference>
<keyword evidence="3" id="KW-1185">Reference proteome</keyword>
<sequence>MLHDAAQAHYCLGVKYQAAQASDTKLNFGEVRHVYLLGLVTCPSALLLPPVEKSEGFKSPERAADCRRFLGPIKTKGALNIHDEVPYISTAASTMNSAVSRSLPALRREQCITAPRDATGRSMHLHDPPFLELPSTAPRNLAVASATLTICTAASRLQLALAAPPNSRSNRAELGAFGKEFRIHTGLGYASEPGVSRARDAVRAKMPTRSENDPAQDPRHWQMPQSKTHLDSVAVNGATISESQRASGVPK</sequence>
<accession>A0AAD7CM98</accession>
<dbReference type="AlphaFoldDB" id="A0AAD7CM98"/>
<dbReference type="EMBL" id="JARKIE010000340">
    <property type="protein sequence ID" value="KAJ7652990.1"/>
    <property type="molecule type" value="Genomic_DNA"/>
</dbReference>
<comment type="caution">
    <text evidence="2">The sequence shown here is derived from an EMBL/GenBank/DDBJ whole genome shotgun (WGS) entry which is preliminary data.</text>
</comment>